<evidence type="ECO:0000313" key="6">
    <source>
        <dbReference type="Proteomes" id="UP000245728"/>
    </source>
</evidence>
<dbReference type="SUPFAM" id="SSF81296">
    <property type="entry name" value="E set domains"/>
    <property type="match status" value="1"/>
</dbReference>
<dbReference type="Gene3D" id="2.60.40.1180">
    <property type="entry name" value="Golgi alpha-mannosidase II"/>
    <property type="match status" value="1"/>
</dbReference>
<dbReference type="CDD" id="cd11340">
    <property type="entry name" value="AmyAc_bac_CMD_like_3"/>
    <property type="match status" value="1"/>
</dbReference>
<evidence type="ECO:0000256" key="2">
    <source>
        <dbReference type="ARBA" id="ARBA00023295"/>
    </source>
</evidence>
<evidence type="ECO:0000259" key="4">
    <source>
        <dbReference type="SMART" id="SM00642"/>
    </source>
</evidence>
<feature type="chain" id="PRO_5015417046" evidence="3">
    <location>
        <begin position="21"/>
        <end position="614"/>
    </location>
</feature>
<dbReference type="GO" id="GO:0005975">
    <property type="term" value="P:carbohydrate metabolic process"/>
    <property type="evidence" value="ECO:0007669"/>
    <property type="project" value="InterPro"/>
</dbReference>
<protein>
    <submittedName>
        <fullName evidence="5">Neopullulanase</fullName>
        <ecNumber evidence="5">3.2.1.135</ecNumber>
    </submittedName>
</protein>
<dbReference type="Gene3D" id="3.20.20.80">
    <property type="entry name" value="Glycosidases"/>
    <property type="match status" value="1"/>
</dbReference>
<feature type="signal peptide" evidence="3">
    <location>
        <begin position="1"/>
        <end position="20"/>
    </location>
</feature>
<evidence type="ECO:0000256" key="3">
    <source>
        <dbReference type="SAM" id="SignalP"/>
    </source>
</evidence>
<dbReference type="Pfam" id="PF09087">
    <property type="entry name" value="Cyc-maltodext_N"/>
    <property type="match status" value="1"/>
</dbReference>
<gene>
    <name evidence="5" type="primary">nplT</name>
    <name evidence="5" type="ORF">HMF8227_00574</name>
</gene>
<keyword evidence="2 5" id="KW-0326">Glycosidase</keyword>
<proteinExistence type="predicted"/>
<evidence type="ECO:0000313" key="5">
    <source>
        <dbReference type="EMBL" id="AWL11070.1"/>
    </source>
</evidence>
<dbReference type="Gene3D" id="2.60.40.10">
    <property type="entry name" value="Immunoglobulins"/>
    <property type="match status" value="1"/>
</dbReference>
<dbReference type="SUPFAM" id="SSF51011">
    <property type="entry name" value="Glycosyl hydrolase domain"/>
    <property type="match status" value="1"/>
</dbReference>
<dbReference type="EC" id="3.2.1.135" evidence="5"/>
<dbReference type="RefSeq" id="WP_109338741.1">
    <property type="nucleotide sequence ID" value="NZ_CP029347.1"/>
</dbReference>
<dbReference type="InterPro" id="IPR015171">
    <property type="entry name" value="Cyc-maltodext_N"/>
</dbReference>
<feature type="domain" description="Glycosyl hydrolase family 13 catalytic" evidence="4">
    <location>
        <begin position="129"/>
        <end position="526"/>
    </location>
</feature>
<dbReference type="Proteomes" id="UP000245728">
    <property type="component" value="Chromosome"/>
</dbReference>
<keyword evidence="1 5" id="KW-0378">Hydrolase</keyword>
<dbReference type="InterPro" id="IPR013780">
    <property type="entry name" value="Glyco_hydro_b"/>
</dbReference>
<dbReference type="GO" id="GO:0031216">
    <property type="term" value="F:neopullulanase activity"/>
    <property type="evidence" value="ECO:0007669"/>
    <property type="project" value="UniProtKB-EC"/>
</dbReference>
<dbReference type="AlphaFoldDB" id="A0A2S2E1C7"/>
<dbReference type="InterPro" id="IPR014756">
    <property type="entry name" value="Ig_E-set"/>
</dbReference>
<dbReference type="SMART" id="SM00642">
    <property type="entry name" value="Aamy"/>
    <property type="match status" value="1"/>
</dbReference>
<dbReference type="InterPro" id="IPR013783">
    <property type="entry name" value="Ig-like_fold"/>
</dbReference>
<accession>A0A2S2E1C7</accession>
<evidence type="ECO:0000256" key="1">
    <source>
        <dbReference type="ARBA" id="ARBA00022801"/>
    </source>
</evidence>
<dbReference type="InterPro" id="IPR017853">
    <property type="entry name" value="GH"/>
</dbReference>
<reference evidence="5 6" key="1">
    <citation type="submission" date="2018-05" db="EMBL/GenBank/DDBJ databases">
        <title>Salinimonas sp. HMF8227 Genome sequencing and assembly.</title>
        <authorList>
            <person name="Kang H."/>
            <person name="Kang J."/>
            <person name="Cha I."/>
            <person name="Kim H."/>
            <person name="Joh K."/>
        </authorList>
    </citation>
    <scope>NUCLEOTIDE SEQUENCE [LARGE SCALE GENOMIC DNA]</scope>
    <source>
        <strain evidence="5 6">HMF8227</strain>
    </source>
</reference>
<keyword evidence="3" id="KW-0732">Signal</keyword>
<dbReference type="PANTHER" id="PTHR10357:SF210">
    <property type="entry name" value="MALTODEXTRIN GLUCOSIDASE"/>
    <property type="match status" value="1"/>
</dbReference>
<dbReference type="SUPFAM" id="SSF51445">
    <property type="entry name" value="(Trans)glycosidases"/>
    <property type="match status" value="1"/>
</dbReference>
<dbReference type="PANTHER" id="PTHR10357">
    <property type="entry name" value="ALPHA-AMYLASE FAMILY MEMBER"/>
    <property type="match status" value="1"/>
</dbReference>
<dbReference type="Pfam" id="PF10438">
    <property type="entry name" value="Cyc-maltodext_C"/>
    <property type="match status" value="1"/>
</dbReference>
<dbReference type="InterPro" id="IPR019492">
    <property type="entry name" value="Cyclo-malto-dextrinase_C"/>
</dbReference>
<dbReference type="InterPro" id="IPR006047">
    <property type="entry name" value="GH13_cat_dom"/>
</dbReference>
<dbReference type="Pfam" id="PF00128">
    <property type="entry name" value="Alpha-amylase"/>
    <property type="match status" value="1"/>
</dbReference>
<sequence length="614" mass="70140">MTLIKNLTLAGVMLSAPASAYDIQHLEPLSWWVGMQNPELQLMIHGDDIGQLTPVIDYPGVTLDAIHRVENDNYLFVDLTIDEQTQPGSLTIDFNRDGQTELSYDYPLNSRRDGSAQREGFGPEDVIYLITPDRFANGNTDNDSVEAMKEPINREYKGGRHGGDLEGIIQHLDYLESLGVTQMWLNPVLENDMDRYSYHGYSTTDYYRIDPRYGSNEDYRRLSRQAQKHGVGLVKDIILNHIGSEHYWMEDMPTPDWINHGGEFVETTHRREALHDPHAVESDVKAFTDGWFVKTMPDLNQRNPFLANYLIQNSIWWVEYADLTGIRLDTYSYPDKGFLSDYTRRVMAEYPDLGLVGEEWSHNPAIVAYWQKGTERHDDYQSYIPSMFDFPLQNALVNALNNEETWGTGLRELYQSIANDFLYGNPYQLGIFADNHDMTRIYTALNEDYALYKMAMKYILTTRGIPQLFYGTEILMSHPGTDDHTIIRSDFPGGWQDDKSNAFTGDGLTEQQLNAQSLVTDILNWRQTASAIHNGKLTHYAPTDGTYTYFRHNDEQTVMVILNKNDESVTVDTGRFHEVIGDKTTARPVLGGEPVALDQGIVIQAKSARIFEVE</sequence>
<name>A0A2S2E1C7_9ALTE</name>
<dbReference type="KEGG" id="salh:HMF8227_00574"/>
<keyword evidence="6" id="KW-1185">Reference proteome</keyword>
<organism evidence="5 6">
    <name type="scientific">Saliniradius amylolyticus</name>
    <dbReference type="NCBI Taxonomy" id="2183582"/>
    <lineage>
        <taxon>Bacteria</taxon>
        <taxon>Pseudomonadati</taxon>
        <taxon>Pseudomonadota</taxon>
        <taxon>Gammaproteobacteria</taxon>
        <taxon>Alteromonadales</taxon>
        <taxon>Alteromonadaceae</taxon>
        <taxon>Saliniradius</taxon>
    </lineage>
</organism>
<dbReference type="OrthoDB" id="9805159at2"/>
<dbReference type="EMBL" id="CP029347">
    <property type="protein sequence ID" value="AWL11070.1"/>
    <property type="molecule type" value="Genomic_DNA"/>
</dbReference>